<evidence type="ECO:0008006" key="6">
    <source>
        <dbReference type="Google" id="ProtNLM"/>
    </source>
</evidence>
<comment type="caution">
    <text evidence="4">The sequence shown here is derived from an EMBL/GenBank/DDBJ whole genome shotgun (WGS) entry which is preliminary data.</text>
</comment>
<reference evidence="4 5" key="1">
    <citation type="submission" date="2024-06" db="EMBL/GenBank/DDBJ databases">
        <title>A chromosome level genome sequence of Diviner's sage (Salvia divinorum).</title>
        <authorList>
            <person name="Ford S.A."/>
            <person name="Ro D.-K."/>
            <person name="Ness R.W."/>
            <person name="Phillips M.A."/>
        </authorList>
    </citation>
    <scope>NUCLEOTIDE SEQUENCE [LARGE SCALE GENOMIC DNA]</scope>
    <source>
        <strain evidence="4">SAF-2024a</strain>
        <tissue evidence="4">Leaf</tissue>
    </source>
</reference>
<evidence type="ECO:0000313" key="5">
    <source>
        <dbReference type="Proteomes" id="UP001567538"/>
    </source>
</evidence>
<proteinExistence type="predicted"/>
<accession>A0ABD1GBA6</accession>
<dbReference type="PANTHER" id="PTHR47592">
    <property type="entry name" value="PBF68 PROTEIN"/>
    <property type="match status" value="1"/>
</dbReference>
<dbReference type="InterPro" id="IPR057670">
    <property type="entry name" value="SH3_retrovirus"/>
</dbReference>
<dbReference type="AlphaFoldDB" id="A0ABD1GBA6"/>
<protein>
    <recommendedName>
        <fullName evidence="6">Retrovirus-related Pol polyprotein from transposon TNT 1-94</fullName>
    </recommendedName>
</protein>
<feature type="region of interest" description="Disordered" evidence="1">
    <location>
        <begin position="111"/>
        <end position="130"/>
    </location>
</feature>
<dbReference type="PANTHER" id="PTHR47592:SF27">
    <property type="entry name" value="OS08G0421700 PROTEIN"/>
    <property type="match status" value="1"/>
</dbReference>
<evidence type="ECO:0000256" key="1">
    <source>
        <dbReference type="SAM" id="MobiDB-lite"/>
    </source>
</evidence>
<dbReference type="Pfam" id="PF22936">
    <property type="entry name" value="Pol_BBD"/>
    <property type="match status" value="1"/>
</dbReference>
<dbReference type="Proteomes" id="UP001567538">
    <property type="component" value="Unassembled WGS sequence"/>
</dbReference>
<feature type="domain" description="Retrovirus-related Pol polyprotein from transposon TNT 1-94-like beta-barrel" evidence="2">
    <location>
        <begin position="186"/>
        <end position="265"/>
    </location>
</feature>
<evidence type="ECO:0000259" key="2">
    <source>
        <dbReference type="Pfam" id="PF22936"/>
    </source>
</evidence>
<keyword evidence="5" id="KW-1185">Reference proteome</keyword>
<organism evidence="4 5">
    <name type="scientific">Salvia divinorum</name>
    <name type="common">Maria pastora</name>
    <name type="synonym">Diviner's sage</name>
    <dbReference type="NCBI Taxonomy" id="28513"/>
    <lineage>
        <taxon>Eukaryota</taxon>
        <taxon>Viridiplantae</taxon>
        <taxon>Streptophyta</taxon>
        <taxon>Embryophyta</taxon>
        <taxon>Tracheophyta</taxon>
        <taxon>Spermatophyta</taxon>
        <taxon>Magnoliopsida</taxon>
        <taxon>eudicotyledons</taxon>
        <taxon>Gunneridae</taxon>
        <taxon>Pentapetalae</taxon>
        <taxon>asterids</taxon>
        <taxon>lamiids</taxon>
        <taxon>Lamiales</taxon>
        <taxon>Lamiaceae</taxon>
        <taxon>Nepetoideae</taxon>
        <taxon>Mentheae</taxon>
        <taxon>Salviinae</taxon>
        <taxon>Salvia</taxon>
        <taxon>Salvia subgen. Calosphace</taxon>
    </lineage>
</organism>
<name>A0ABD1GBA6_SALDI</name>
<evidence type="ECO:0000259" key="3">
    <source>
        <dbReference type="Pfam" id="PF25597"/>
    </source>
</evidence>
<dbReference type="Pfam" id="PF25597">
    <property type="entry name" value="SH3_retrovirus"/>
    <property type="match status" value="1"/>
</dbReference>
<sequence>MAATRFEAEKFSRKNDFGLWQIKMKALLIQQGLGDSIQPIKLKEKREWDLDAKEAVKKKDVADRAHNAIILSLTNKLEDEDKAILLLNALPKSTQETAGQALNVNKFKGRKKGKDYNQAKKQKSNTPKGTRSCHYCKKSGHIKNDYFSWKRKEEQDVNDQNATDIAKEIDAVEILNVTDEQVEESWIMNFGCSFHICSHGSWFEDITESTGSVLLGNDQVCSVRGIGSIRLKLHDHAVKLLTDVRFIPNIKRNLISLGALESKGYEFCSKNGCLEVSKSSRIVMKVGYGRLNDYNKFKVFVCRVYAHMKLGKLDPRVVMCVMLGYQEGVKGYRLWCTEKGKQKILISRNVIFNEENMFYLKEQIVSENTNKSSGIELVMQHDSEAMADEDGSHND</sequence>
<dbReference type="EMBL" id="JBEAFC010000009">
    <property type="protein sequence ID" value="KAL1540303.1"/>
    <property type="molecule type" value="Genomic_DNA"/>
</dbReference>
<gene>
    <name evidence="4" type="ORF">AAHA92_24674</name>
</gene>
<dbReference type="InterPro" id="IPR054722">
    <property type="entry name" value="PolX-like_BBD"/>
</dbReference>
<evidence type="ECO:0000313" key="4">
    <source>
        <dbReference type="EMBL" id="KAL1540303.1"/>
    </source>
</evidence>
<feature type="domain" description="Retroviral polymerase SH3-like" evidence="3">
    <location>
        <begin position="302"/>
        <end position="363"/>
    </location>
</feature>